<accession>A0A5B7IRQ7</accession>
<proteinExistence type="predicted"/>
<dbReference type="EMBL" id="VSRR010071741">
    <property type="protein sequence ID" value="MPC86522.1"/>
    <property type="molecule type" value="Genomic_DNA"/>
</dbReference>
<evidence type="ECO:0000313" key="2">
    <source>
        <dbReference type="Proteomes" id="UP000324222"/>
    </source>
</evidence>
<comment type="caution">
    <text evidence="1">The sequence shown here is derived from an EMBL/GenBank/DDBJ whole genome shotgun (WGS) entry which is preliminary data.</text>
</comment>
<name>A0A5B7IRQ7_PORTR</name>
<reference evidence="1 2" key="1">
    <citation type="submission" date="2019-05" db="EMBL/GenBank/DDBJ databases">
        <title>Another draft genome of Portunus trituberculatus and its Hox gene families provides insights of decapod evolution.</title>
        <authorList>
            <person name="Jeong J.-H."/>
            <person name="Song I."/>
            <person name="Kim S."/>
            <person name="Choi T."/>
            <person name="Kim D."/>
            <person name="Ryu S."/>
            <person name="Kim W."/>
        </authorList>
    </citation>
    <scope>NUCLEOTIDE SEQUENCE [LARGE SCALE GENOMIC DNA]</scope>
    <source>
        <tissue evidence="1">Muscle</tissue>
    </source>
</reference>
<organism evidence="1 2">
    <name type="scientific">Portunus trituberculatus</name>
    <name type="common">Swimming crab</name>
    <name type="synonym">Neptunus trituberculatus</name>
    <dbReference type="NCBI Taxonomy" id="210409"/>
    <lineage>
        <taxon>Eukaryota</taxon>
        <taxon>Metazoa</taxon>
        <taxon>Ecdysozoa</taxon>
        <taxon>Arthropoda</taxon>
        <taxon>Crustacea</taxon>
        <taxon>Multicrustacea</taxon>
        <taxon>Malacostraca</taxon>
        <taxon>Eumalacostraca</taxon>
        <taxon>Eucarida</taxon>
        <taxon>Decapoda</taxon>
        <taxon>Pleocyemata</taxon>
        <taxon>Brachyura</taxon>
        <taxon>Eubrachyura</taxon>
        <taxon>Portunoidea</taxon>
        <taxon>Portunidae</taxon>
        <taxon>Portuninae</taxon>
        <taxon>Portunus</taxon>
    </lineage>
</organism>
<evidence type="ECO:0000313" key="1">
    <source>
        <dbReference type="EMBL" id="MPC86522.1"/>
    </source>
</evidence>
<dbReference type="AlphaFoldDB" id="A0A5B7IRQ7"/>
<keyword evidence="2" id="KW-1185">Reference proteome</keyword>
<dbReference type="Proteomes" id="UP000324222">
    <property type="component" value="Unassembled WGS sequence"/>
</dbReference>
<protein>
    <submittedName>
        <fullName evidence="1">Uncharacterized protein</fullName>
    </submittedName>
</protein>
<gene>
    <name evidence="1" type="ORF">E2C01_081352</name>
</gene>
<sequence>MFTVDWMNTLPIKGALFKCGDDQTSLNASSPRYQIVYIYS</sequence>